<dbReference type="GO" id="GO:0016020">
    <property type="term" value="C:membrane"/>
    <property type="evidence" value="ECO:0007669"/>
    <property type="project" value="UniProtKB-SubCell"/>
</dbReference>
<protein>
    <submittedName>
        <fullName evidence="12">Cation/H+ exchanger 4</fullName>
    </submittedName>
</protein>
<comment type="caution">
    <text evidence="12">The sequence shown here is derived from an EMBL/GenBank/DDBJ whole genome shotgun (WGS) entry which is preliminary data.</text>
</comment>
<dbReference type="GO" id="GO:1902600">
    <property type="term" value="P:proton transmembrane transport"/>
    <property type="evidence" value="ECO:0007669"/>
    <property type="project" value="InterPro"/>
</dbReference>
<evidence type="ECO:0000256" key="10">
    <source>
        <dbReference type="SAM" id="Phobius"/>
    </source>
</evidence>
<evidence type="ECO:0000256" key="7">
    <source>
        <dbReference type="ARBA" id="ARBA00023065"/>
    </source>
</evidence>
<evidence type="ECO:0000256" key="8">
    <source>
        <dbReference type="ARBA" id="ARBA00023136"/>
    </source>
</evidence>
<dbReference type="GO" id="GO:0012505">
    <property type="term" value="C:endomembrane system"/>
    <property type="evidence" value="ECO:0007669"/>
    <property type="project" value="TreeGrafter"/>
</dbReference>
<name>A0A6A2X882_HIBSY</name>
<comment type="subcellular location">
    <subcellularLocation>
        <location evidence="1">Membrane</location>
        <topology evidence="1">Multi-pass membrane protein</topology>
    </subcellularLocation>
</comment>
<feature type="transmembrane region" description="Helical" evidence="10">
    <location>
        <begin position="76"/>
        <end position="96"/>
    </location>
</feature>
<evidence type="ECO:0000256" key="4">
    <source>
        <dbReference type="ARBA" id="ARBA00022692"/>
    </source>
</evidence>
<evidence type="ECO:0000256" key="3">
    <source>
        <dbReference type="ARBA" id="ARBA00022538"/>
    </source>
</evidence>
<keyword evidence="8 10" id="KW-0472">Membrane</keyword>
<evidence type="ECO:0000313" key="13">
    <source>
        <dbReference type="Proteomes" id="UP000436088"/>
    </source>
</evidence>
<feature type="transmembrane region" description="Helical" evidence="10">
    <location>
        <begin position="141"/>
        <end position="163"/>
    </location>
</feature>
<keyword evidence="4 10" id="KW-0812">Transmembrane</keyword>
<keyword evidence="6 10" id="KW-1133">Transmembrane helix</keyword>
<dbReference type="InterPro" id="IPR038770">
    <property type="entry name" value="Na+/solute_symporter_sf"/>
</dbReference>
<dbReference type="AlphaFoldDB" id="A0A6A2X882"/>
<dbReference type="Proteomes" id="UP000436088">
    <property type="component" value="Unassembled WGS sequence"/>
</dbReference>
<keyword evidence="5" id="KW-0630">Potassium</keyword>
<feature type="transmembrane region" description="Helical" evidence="10">
    <location>
        <begin position="45"/>
        <end position="64"/>
    </location>
</feature>
<evidence type="ECO:0000259" key="11">
    <source>
        <dbReference type="Pfam" id="PF00999"/>
    </source>
</evidence>
<evidence type="ECO:0000256" key="6">
    <source>
        <dbReference type="ARBA" id="ARBA00022989"/>
    </source>
</evidence>
<feature type="transmembrane region" description="Helical" evidence="10">
    <location>
        <begin position="21"/>
        <end position="39"/>
    </location>
</feature>
<dbReference type="PANTHER" id="PTHR32468">
    <property type="entry name" value="CATION/H + ANTIPORTER"/>
    <property type="match status" value="1"/>
</dbReference>
<dbReference type="InterPro" id="IPR050794">
    <property type="entry name" value="CPA2_transporter"/>
</dbReference>
<keyword evidence="2" id="KW-0813">Transport</keyword>
<evidence type="ECO:0000256" key="9">
    <source>
        <dbReference type="ARBA" id="ARBA00038341"/>
    </source>
</evidence>
<feature type="transmembrane region" description="Helical" evidence="10">
    <location>
        <begin position="264"/>
        <end position="283"/>
    </location>
</feature>
<sequence>MMALRSDVKHGNLMDYSSPRLELQIIVTFLLTQAIHLVLKHLRLPTFISQILVWIILSPMVFDSKYSLITVSEDSVSILGTVASFGYISFLFLTGVKMDFSMTYRSGKKAICISIPTVFVPFIVCLIMAKSDQEEMKHNNAIELSVLAITYSGTSFPVLHSLLRELKLLDSEPGSAKMRQGKCYCTFRKNYCLSCCAGVLFSTSDEMAGEKSDWDGKINDRLPLGSALVEKLEPVVSGFLMPLGIVQMTIFCKMYDRVVITAPLFAHMILIVIVVASIVPMLVKALYDPSRKYASYHKRSTLHCKHNQELRMISCIHVPGNVNSIIDILSTSTTESPIALHVLHLIKLSGQATPLFISHDMNRHTLSNDSYSENVILSFQWFERENWRAVTVKVHRVHRIGRPNHKEPELQHARKGTVLDRDPDDQEPLALGISMSENENVQLTVIQLTAGNRIHLADVTETMQDE</sequence>
<proteinExistence type="inferred from homology"/>
<keyword evidence="13" id="KW-1185">Reference proteome</keyword>
<comment type="similarity">
    <text evidence="9">Belongs to the monovalent cation:proton antiporter 2 (CPA2) transporter (TC 2.A.37) family. CHX (TC 2.A.37.4) subfamily.</text>
</comment>
<evidence type="ECO:0000313" key="12">
    <source>
        <dbReference type="EMBL" id="KAE8665320.1"/>
    </source>
</evidence>
<dbReference type="EMBL" id="VEPZ02001620">
    <property type="protein sequence ID" value="KAE8665320.1"/>
    <property type="molecule type" value="Genomic_DNA"/>
</dbReference>
<dbReference type="Pfam" id="PF00999">
    <property type="entry name" value="Na_H_Exchanger"/>
    <property type="match status" value="1"/>
</dbReference>
<dbReference type="GO" id="GO:0015297">
    <property type="term" value="F:antiporter activity"/>
    <property type="evidence" value="ECO:0007669"/>
    <property type="project" value="InterPro"/>
</dbReference>
<dbReference type="GO" id="GO:0006813">
    <property type="term" value="P:potassium ion transport"/>
    <property type="evidence" value="ECO:0007669"/>
    <property type="project" value="UniProtKB-KW"/>
</dbReference>
<feature type="transmembrane region" description="Helical" evidence="10">
    <location>
        <begin position="108"/>
        <end position="129"/>
    </location>
</feature>
<keyword evidence="7" id="KW-0406">Ion transport</keyword>
<dbReference type="InterPro" id="IPR006153">
    <property type="entry name" value="Cation/H_exchanger_TM"/>
</dbReference>
<dbReference type="GO" id="GO:0006885">
    <property type="term" value="P:regulation of pH"/>
    <property type="evidence" value="ECO:0007669"/>
    <property type="project" value="TreeGrafter"/>
</dbReference>
<dbReference type="Gene3D" id="1.20.1530.20">
    <property type="match status" value="1"/>
</dbReference>
<evidence type="ECO:0000256" key="2">
    <source>
        <dbReference type="ARBA" id="ARBA00022448"/>
    </source>
</evidence>
<evidence type="ECO:0000256" key="5">
    <source>
        <dbReference type="ARBA" id="ARBA00022958"/>
    </source>
</evidence>
<feature type="domain" description="Cation/H+ exchanger transmembrane" evidence="11">
    <location>
        <begin position="30"/>
        <end position="174"/>
    </location>
</feature>
<gene>
    <name evidence="12" type="ORF">F3Y22_tig00112632pilonHSYRG00016</name>
</gene>
<organism evidence="12 13">
    <name type="scientific">Hibiscus syriacus</name>
    <name type="common">Rose of Sharon</name>
    <dbReference type="NCBI Taxonomy" id="106335"/>
    <lineage>
        <taxon>Eukaryota</taxon>
        <taxon>Viridiplantae</taxon>
        <taxon>Streptophyta</taxon>
        <taxon>Embryophyta</taxon>
        <taxon>Tracheophyta</taxon>
        <taxon>Spermatophyta</taxon>
        <taxon>Magnoliopsida</taxon>
        <taxon>eudicotyledons</taxon>
        <taxon>Gunneridae</taxon>
        <taxon>Pentapetalae</taxon>
        <taxon>rosids</taxon>
        <taxon>malvids</taxon>
        <taxon>Malvales</taxon>
        <taxon>Malvaceae</taxon>
        <taxon>Malvoideae</taxon>
        <taxon>Hibiscus</taxon>
    </lineage>
</organism>
<dbReference type="PANTHER" id="PTHR32468:SF17">
    <property type="entry name" value="CATION_H(+) ANTIPORTER 4"/>
    <property type="match status" value="1"/>
</dbReference>
<evidence type="ECO:0000256" key="1">
    <source>
        <dbReference type="ARBA" id="ARBA00004141"/>
    </source>
</evidence>
<keyword evidence="3" id="KW-0633">Potassium transport</keyword>
<accession>A0A6A2X882</accession>
<reference evidence="12" key="1">
    <citation type="submission" date="2019-09" db="EMBL/GenBank/DDBJ databases">
        <title>Draft genome information of white flower Hibiscus syriacus.</title>
        <authorList>
            <person name="Kim Y.-M."/>
        </authorList>
    </citation>
    <scope>NUCLEOTIDE SEQUENCE [LARGE SCALE GENOMIC DNA]</scope>
    <source>
        <strain evidence="12">YM2019G1</strain>
    </source>
</reference>